<dbReference type="HOGENOM" id="CLU_125852_5_1_5"/>
<dbReference type="AlphaFoldDB" id="F4QPV2"/>
<name>F4QPV2_9CAUL</name>
<dbReference type="OrthoDB" id="9796786at2"/>
<dbReference type="RefSeq" id="WP_006274039.1">
    <property type="nucleotide sequence ID" value="NZ_GL883079.1"/>
</dbReference>
<keyword evidence="2" id="KW-1185">Reference proteome</keyword>
<dbReference type="Proteomes" id="UP000006512">
    <property type="component" value="Unassembled WGS sequence"/>
</dbReference>
<evidence type="ECO:0000313" key="1">
    <source>
        <dbReference type="EMBL" id="EGF90239.1"/>
    </source>
</evidence>
<reference evidence="2" key="1">
    <citation type="submission" date="2011-03" db="EMBL/GenBank/DDBJ databases">
        <title>Draft genome sequence of Brevundimonas diminuta.</title>
        <authorList>
            <person name="Brown P.J.B."/>
            <person name="Buechlein A."/>
            <person name="Hemmerich C."/>
            <person name="Brun Y.V."/>
        </authorList>
    </citation>
    <scope>NUCLEOTIDE SEQUENCE [LARGE SCALE GENOMIC DNA]</scope>
    <source>
        <strain evidence="2">C19</strain>
    </source>
</reference>
<accession>F4QPV2</accession>
<dbReference type="STRING" id="715226.ABI_32550"/>
<sequence length="53" mass="6030">MQYEFLRTESEYQDALRRLDTLTGAPPGSPEGDELQALLDLVAAYEDDHFPED</sequence>
<dbReference type="EMBL" id="GL883079">
    <property type="protein sequence ID" value="EGF90239.1"/>
    <property type="molecule type" value="Genomic_DNA"/>
</dbReference>
<evidence type="ECO:0000313" key="2">
    <source>
        <dbReference type="Proteomes" id="UP000006512"/>
    </source>
</evidence>
<proteinExistence type="predicted"/>
<organism evidence="1 2">
    <name type="scientific">Asticcacaulis biprosthecium C19</name>
    <dbReference type="NCBI Taxonomy" id="715226"/>
    <lineage>
        <taxon>Bacteria</taxon>
        <taxon>Pseudomonadati</taxon>
        <taxon>Pseudomonadota</taxon>
        <taxon>Alphaproteobacteria</taxon>
        <taxon>Caulobacterales</taxon>
        <taxon>Caulobacteraceae</taxon>
        <taxon>Asticcacaulis</taxon>
    </lineage>
</organism>
<gene>
    <name evidence="1" type="ORF">ABI_32550</name>
</gene>
<protein>
    <submittedName>
        <fullName evidence="1">XRE family transcriptional regulator</fullName>
    </submittedName>
</protein>